<dbReference type="Proteomes" id="UP001151699">
    <property type="component" value="Chromosome A"/>
</dbReference>
<dbReference type="OrthoDB" id="10263272at2759"/>
<dbReference type="AlphaFoldDB" id="A0A9Q0S6K4"/>
<dbReference type="EMBL" id="WJQU01000001">
    <property type="protein sequence ID" value="KAJ6645235.1"/>
    <property type="molecule type" value="Genomic_DNA"/>
</dbReference>
<proteinExistence type="predicted"/>
<dbReference type="GO" id="GO:0005929">
    <property type="term" value="C:cilium"/>
    <property type="evidence" value="ECO:0007669"/>
    <property type="project" value="TreeGrafter"/>
</dbReference>
<dbReference type="Pfam" id="PF19032">
    <property type="entry name" value="Intu_longin_2"/>
    <property type="match status" value="1"/>
</dbReference>
<keyword evidence="4" id="KW-1185">Reference proteome</keyword>
<dbReference type="InterPro" id="IPR043988">
    <property type="entry name" value="CCZ1/INTU_longin_2"/>
</dbReference>
<evidence type="ECO:0000259" key="2">
    <source>
        <dbReference type="Pfam" id="PF19032"/>
    </source>
</evidence>
<dbReference type="GO" id="GO:0005737">
    <property type="term" value="C:cytoplasm"/>
    <property type="evidence" value="ECO:0007669"/>
    <property type="project" value="TreeGrafter"/>
</dbReference>
<accession>A0A9Q0S6K4</accession>
<dbReference type="InterPro" id="IPR039151">
    <property type="entry name" value="INTU"/>
</dbReference>
<protein>
    <submittedName>
        <fullName evidence="3">Protein inturned</fullName>
    </submittedName>
</protein>
<comment type="caution">
    <text evidence="3">The sequence shown here is derived from an EMBL/GenBank/DDBJ whole genome shotgun (WGS) entry which is preliminary data.</text>
</comment>
<gene>
    <name evidence="3" type="primary">in_1</name>
    <name evidence="3" type="ORF">Bhyg_00439</name>
</gene>
<dbReference type="PANTHER" id="PTHR21082:SF4">
    <property type="entry name" value="PROTEIN INTURNED"/>
    <property type="match status" value="1"/>
</dbReference>
<feature type="region of interest" description="Disordered" evidence="1">
    <location>
        <begin position="277"/>
        <end position="297"/>
    </location>
</feature>
<reference evidence="3" key="1">
    <citation type="submission" date="2022-07" db="EMBL/GenBank/DDBJ databases">
        <authorList>
            <person name="Trinca V."/>
            <person name="Uliana J.V.C."/>
            <person name="Torres T.T."/>
            <person name="Ward R.J."/>
            <person name="Monesi N."/>
        </authorList>
    </citation>
    <scope>NUCLEOTIDE SEQUENCE</scope>
    <source>
        <strain evidence="3">HSMRA1968</strain>
        <tissue evidence="3">Whole embryos</tissue>
    </source>
</reference>
<evidence type="ECO:0000313" key="4">
    <source>
        <dbReference type="Proteomes" id="UP001151699"/>
    </source>
</evidence>
<feature type="compositionally biased region" description="Acidic residues" evidence="1">
    <location>
        <begin position="343"/>
        <end position="352"/>
    </location>
</feature>
<evidence type="ECO:0000256" key="1">
    <source>
        <dbReference type="SAM" id="MobiDB-lite"/>
    </source>
</evidence>
<organism evidence="3 4">
    <name type="scientific">Pseudolycoriella hygida</name>
    <dbReference type="NCBI Taxonomy" id="35572"/>
    <lineage>
        <taxon>Eukaryota</taxon>
        <taxon>Metazoa</taxon>
        <taxon>Ecdysozoa</taxon>
        <taxon>Arthropoda</taxon>
        <taxon>Hexapoda</taxon>
        <taxon>Insecta</taxon>
        <taxon>Pterygota</taxon>
        <taxon>Neoptera</taxon>
        <taxon>Endopterygota</taxon>
        <taxon>Diptera</taxon>
        <taxon>Nematocera</taxon>
        <taxon>Sciaroidea</taxon>
        <taxon>Sciaridae</taxon>
        <taxon>Pseudolycoriella</taxon>
    </lineage>
</organism>
<sequence>MQSNNQDYHVIYQPYEEDLLIVAISSNYATLQEAKLKTIEIVRCIEFLHQTVPTAIVHDQLWQDILSIVAQIYMSRENVDNILFEEALLNPHYVPLPKEAQLRIDDALGEMLAMDYREWNQDEPLKSHREFFMIGCSLYFKSYLLASHLPPADAVDIEAYLRVFGVFNVLESQTVQDLVLWREIYPKSVERGLVQKDHSYGIPKGRWFIAVCARFHTLLAVILESRQTLSGDEQLCITPSPFYIEEIQDTLEHLRTGGIENLASTWISCNKRPQIVRESNEDSANKSTTETQSKKTEIISILKRRNNSTENISEFPKPAPSAGGGSSVNSQTFSDDSNHKVDDDESDSDWDGFPDRSSSGFDVSELTETFLKEVSDVIPSNKCLNPSQ</sequence>
<feature type="region of interest" description="Disordered" evidence="1">
    <location>
        <begin position="309"/>
        <end position="362"/>
    </location>
</feature>
<dbReference type="PANTHER" id="PTHR21082">
    <property type="entry name" value="PROTEIN INTURNED"/>
    <property type="match status" value="1"/>
</dbReference>
<dbReference type="GO" id="GO:0007399">
    <property type="term" value="P:nervous system development"/>
    <property type="evidence" value="ECO:0007669"/>
    <property type="project" value="TreeGrafter"/>
</dbReference>
<feature type="domain" description="CCZ1/INTU second Longin" evidence="2">
    <location>
        <begin position="134"/>
        <end position="252"/>
    </location>
</feature>
<dbReference type="GO" id="GO:0016192">
    <property type="term" value="P:vesicle-mediated transport"/>
    <property type="evidence" value="ECO:0007669"/>
    <property type="project" value="InterPro"/>
</dbReference>
<dbReference type="GO" id="GO:0001736">
    <property type="term" value="P:establishment of planar polarity"/>
    <property type="evidence" value="ECO:0007669"/>
    <property type="project" value="InterPro"/>
</dbReference>
<dbReference type="GO" id="GO:0060271">
    <property type="term" value="P:cilium assembly"/>
    <property type="evidence" value="ECO:0007669"/>
    <property type="project" value="InterPro"/>
</dbReference>
<evidence type="ECO:0000313" key="3">
    <source>
        <dbReference type="EMBL" id="KAJ6645235.1"/>
    </source>
</evidence>
<name>A0A9Q0S6K4_9DIPT</name>